<dbReference type="Proteomes" id="UP001493487">
    <property type="component" value="Unassembled WGS sequence"/>
</dbReference>
<gene>
    <name evidence="1" type="ORF">QJS35_23695</name>
</gene>
<keyword evidence="2" id="KW-1185">Reference proteome</keyword>
<proteinExistence type="predicted"/>
<name>A0ABV1L066_9BACL</name>
<reference evidence="1 2" key="1">
    <citation type="journal article" date="2023" name="Genome Announc.">
        <title>Pan-Genome Analyses of the Genus Cohnella and Proposal of the Novel Species Cohnella silvisoli sp. nov., Isolated from Forest Soil.</title>
        <authorList>
            <person name="Wang C."/>
            <person name="Mao L."/>
            <person name="Bao G."/>
            <person name="Zhu H."/>
        </authorList>
    </citation>
    <scope>NUCLEOTIDE SEQUENCE [LARGE SCALE GENOMIC DNA]</scope>
    <source>
        <strain evidence="1 2">NL03-T5-1</strain>
    </source>
</reference>
<accession>A0ABV1L066</accession>
<evidence type="ECO:0000313" key="2">
    <source>
        <dbReference type="Proteomes" id="UP001493487"/>
    </source>
</evidence>
<comment type="caution">
    <text evidence="1">The sequence shown here is derived from an EMBL/GenBank/DDBJ whole genome shotgun (WGS) entry which is preliminary data.</text>
</comment>
<dbReference type="EMBL" id="JASKHM010000015">
    <property type="protein sequence ID" value="MEQ4485393.1"/>
    <property type="molecule type" value="Genomic_DNA"/>
</dbReference>
<evidence type="ECO:0008006" key="3">
    <source>
        <dbReference type="Google" id="ProtNLM"/>
    </source>
</evidence>
<organism evidence="1 2">
    <name type="scientific">Cohnella silvisoli</name>
    <dbReference type="NCBI Taxonomy" id="2873699"/>
    <lineage>
        <taxon>Bacteria</taxon>
        <taxon>Bacillati</taxon>
        <taxon>Bacillota</taxon>
        <taxon>Bacilli</taxon>
        <taxon>Bacillales</taxon>
        <taxon>Paenibacillaceae</taxon>
        <taxon>Cohnella</taxon>
    </lineage>
</organism>
<dbReference type="RefSeq" id="WP_232187710.1">
    <property type="nucleotide sequence ID" value="NZ_JAIOAP010000014.1"/>
</dbReference>
<sequence>MPSFTINDQSVKNSQPIQESRQKISKKAVIDLGMNCLQEIGSDPICKVCISHGGSCCSGCSHLKNGTGCTLRNTSCTAWLCGFLKYVLFETGHLQEWNDFWDQVPGQDHRKDFTPEYFYIQKSLHVQPMGDLSEALASDLKELLRTHITIGFIFELREKLDRYIDQFLYYKADSAKQTRIIRNIAHLSIHFPRFHKALSEYK</sequence>
<protein>
    <recommendedName>
        <fullName evidence="3">DNA mismatch repair protein</fullName>
    </recommendedName>
</protein>
<evidence type="ECO:0000313" key="1">
    <source>
        <dbReference type="EMBL" id="MEQ4485393.1"/>
    </source>
</evidence>